<evidence type="ECO:0000313" key="3">
    <source>
        <dbReference type="Proteomes" id="UP000007881"/>
    </source>
</evidence>
<dbReference type="EMBL" id="AP012338">
    <property type="protein sequence ID" value="BAM02344.1"/>
    <property type="molecule type" value="Genomic_DNA"/>
</dbReference>
<dbReference type="AlphaFoldDB" id="I0IAQ6"/>
<dbReference type="KEGG" id="phm:PSMK_01850"/>
<dbReference type="STRING" id="1142394.PSMK_01850"/>
<evidence type="ECO:0000256" key="1">
    <source>
        <dbReference type="SAM" id="MobiDB-lite"/>
    </source>
</evidence>
<keyword evidence="3" id="KW-1185">Reference proteome</keyword>
<dbReference type="Proteomes" id="UP000007881">
    <property type="component" value="Chromosome"/>
</dbReference>
<proteinExistence type="predicted"/>
<name>I0IAQ6_PHYMF</name>
<feature type="compositionally biased region" description="Basic residues" evidence="1">
    <location>
        <begin position="10"/>
        <end position="19"/>
    </location>
</feature>
<gene>
    <name evidence="2" type="ordered locus">PSMK_01850</name>
</gene>
<protein>
    <submittedName>
        <fullName evidence="2">Uncharacterized protein</fullName>
    </submittedName>
</protein>
<evidence type="ECO:0000313" key="2">
    <source>
        <dbReference type="EMBL" id="BAM02344.1"/>
    </source>
</evidence>
<reference evidence="2 3" key="1">
    <citation type="submission" date="2012-02" db="EMBL/GenBank/DDBJ databases">
        <title>Complete genome sequence of Phycisphaera mikurensis NBRC 102666.</title>
        <authorList>
            <person name="Ankai A."/>
            <person name="Hosoyama A."/>
            <person name="Terui Y."/>
            <person name="Sekine M."/>
            <person name="Fukai R."/>
            <person name="Kato Y."/>
            <person name="Nakamura S."/>
            <person name="Yamada-Narita S."/>
            <person name="Kawakoshi A."/>
            <person name="Fukunaga Y."/>
            <person name="Yamazaki S."/>
            <person name="Fujita N."/>
        </authorList>
    </citation>
    <scope>NUCLEOTIDE SEQUENCE [LARGE SCALE GENOMIC DNA]</scope>
    <source>
        <strain evidence="3">NBRC 102666 / KCTC 22515 / FYK2301M01</strain>
    </source>
</reference>
<organism evidence="2 3">
    <name type="scientific">Phycisphaera mikurensis (strain NBRC 102666 / KCTC 22515 / FYK2301M01)</name>
    <dbReference type="NCBI Taxonomy" id="1142394"/>
    <lineage>
        <taxon>Bacteria</taxon>
        <taxon>Pseudomonadati</taxon>
        <taxon>Planctomycetota</taxon>
        <taxon>Phycisphaerae</taxon>
        <taxon>Phycisphaerales</taxon>
        <taxon>Phycisphaeraceae</taxon>
        <taxon>Phycisphaera</taxon>
    </lineage>
</organism>
<feature type="region of interest" description="Disordered" evidence="1">
    <location>
        <begin position="1"/>
        <end position="42"/>
    </location>
</feature>
<sequence length="42" mass="4683">MDEPPARPQVAHRLRRCRSRPPPEAARVRDRAGFPLPAPPSA</sequence>
<dbReference type="HOGENOM" id="CLU_3255555_0_0_0"/>
<accession>I0IAQ6</accession>